<dbReference type="EMBL" id="LKHP01000009">
    <property type="protein sequence ID" value="KRQ86482.1"/>
    <property type="molecule type" value="Genomic_DNA"/>
</dbReference>
<proteinExistence type="inferred from homology"/>
<gene>
    <name evidence="2" type="primary">pduV</name>
    <name evidence="2" type="ORF">ABG79_01688</name>
</gene>
<comment type="similarity">
    <text evidence="1">Belongs to the EutP/PduV family.</text>
</comment>
<dbReference type="CDD" id="cd00882">
    <property type="entry name" value="Ras_like_GTPase"/>
    <property type="match status" value="1"/>
</dbReference>
<dbReference type="PANTHER" id="PTHR40453">
    <property type="entry name" value="PROTEIN YOEF"/>
    <property type="match status" value="1"/>
</dbReference>
<dbReference type="STRING" id="908809.ABG79_01688"/>
<dbReference type="InterPro" id="IPR012381">
    <property type="entry name" value="EutP_PduV"/>
</dbReference>
<dbReference type="SUPFAM" id="SSF52540">
    <property type="entry name" value="P-loop containing nucleoside triphosphate hydrolases"/>
    <property type="match status" value="1"/>
</dbReference>
<organism evidence="2 3">
    <name type="scientific">Caloramator mitchellensis</name>
    <dbReference type="NCBI Taxonomy" id="908809"/>
    <lineage>
        <taxon>Bacteria</taxon>
        <taxon>Bacillati</taxon>
        <taxon>Bacillota</taxon>
        <taxon>Clostridia</taxon>
        <taxon>Eubacteriales</taxon>
        <taxon>Clostridiaceae</taxon>
        <taxon>Caloramator</taxon>
    </lineage>
</organism>
<comment type="caution">
    <text evidence="2">The sequence shown here is derived from an EMBL/GenBank/DDBJ whole genome shotgun (WGS) entry which is preliminary data.</text>
</comment>
<dbReference type="Proteomes" id="UP000052015">
    <property type="component" value="Unassembled WGS sequence"/>
</dbReference>
<dbReference type="OrthoDB" id="6179at2"/>
<dbReference type="Gene3D" id="3.40.50.300">
    <property type="entry name" value="P-loop containing nucleotide triphosphate hydrolases"/>
    <property type="match status" value="1"/>
</dbReference>
<dbReference type="InterPro" id="IPR027417">
    <property type="entry name" value="P-loop_NTPase"/>
</dbReference>
<name>A0A0R3K0U0_CALMK</name>
<protein>
    <submittedName>
        <fullName evidence="2">Propanediol utilization protein PduV</fullName>
    </submittedName>
</protein>
<evidence type="ECO:0000313" key="2">
    <source>
        <dbReference type="EMBL" id="KRQ86482.1"/>
    </source>
</evidence>
<keyword evidence="3" id="KW-1185">Reference proteome</keyword>
<dbReference type="PANTHER" id="PTHR40453:SF1">
    <property type="entry name" value="PROTEIN YOEF"/>
    <property type="match status" value="1"/>
</dbReference>
<dbReference type="PIRSF" id="PIRSF036409">
    <property type="entry name" value="EutP_PduV"/>
    <property type="match status" value="1"/>
</dbReference>
<accession>A0A0R3K0U0</accession>
<keyword evidence="1" id="KW-0547">Nucleotide-binding</keyword>
<dbReference type="GO" id="GO:0006576">
    <property type="term" value="P:biogenic amine metabolic process"/>
    <property type="evidence" value="ECO:0007669"/>
    <property type="project" value="InterPro"/>
</dbReference>
<evidence type="ECO:0000313" key="3">
    <source>
        <dbReference type="Proteomes" id="UP000052015"/>
    </source>
</evidence>
<reference evidence="2 3" key="1">
    <citation type="submission" date="2015-09" db="EMBL/GenBank/DDBJ databases">
        <title>Draft genome sequence of a Caloramator mitchellensis, a moderate thermophile from the Great Artesian Basin of Australia.</title>
        <authorList>
            <person name="Patel B.K."/>
        </authorList>
    </citation>
    <scope>NUCLEOTIDE SEQUENCE [LARGE SCALE GENOMIC DNA]</scope>
    <source>
        <strain evidence="2 3">VF08</strain>
    </source>
</reference>
<dbReference type="AlphaFoldDB" id="A0A0R3K0U0"/>
<dbReference type="GO" id="GO:0005524">
    <property type="term" value="F:ATP binding"/>
    <property type="evidence" value="ECO:0007669"/>
    <property type="project" value="UniProtKB-UniRule"/>
</dbReference>
<evidence type="ECO:0000256" key="1">
    <source>
        <dbReference type="PIRNR" id="PIRNR036409"/>
    </source>
</evidence>
<dbReference type="Pfam" id="PF10662">
    <property type="entry name" value="PduV-EutP"/>
    <property type="match status" value="1"/>
</dbReference>
<dbReference type="NCBIfam" id="TIGR02528">
    <property type="entry name" value="EutP"/>
    <property type="match status" value="1"/>
</dbReference>
<sequence>MKKIMLIGKSGCGKTTLVQAILNKELISKKTQSFEYHQCILDTPGEYIEYRNYIRAIISEAVNYDIIAFLQDATQENCIFPPNFAYIFSKKVVGIVTKIDVDHCNLKLAEECLRRAGVKEIYYVSSYNKIGIDELRKLLL</sequence>
<dbReference type="RefSeq" id="WP_057979020.1">
    <property type="nucleotide sequence ID" value="NZ_LKHP01000009.1"/>
</dbReference>